<dbReference type="EMBL" id="UINC01006764">
    <property type="protein sequence ID" value="SVA29499.1"/>
    <property type="molecule type" value="Genomic_DNA"/>
</dbReference>
<sequence>MKLLIKLYTLFFVLIGTPLYSNNIATINISYIIDKNIEFQHFLKNLDKEQKLMNDVFKKKNLQLENEKKEIEDLQLILNTQEINIKNNLFIKKVEEFNAEIKQFDYYINKNIEINQNIIINKIIKIASDISNSQKIDIVFDETNFFISSDKIDISNLVIEQLTLEKETYLITPKEDLF</sequence>
<evidence type="ECO:0008006" key="5">
    <source>
        <dbReference type="Google" id="ProtNLM"/>
    </source>
</evidence>
<comment type="similarity">
    <text evidence="1">Belongs to the Skp family.</text>
</comment>
<gene>
    <name evidence="4" type="ORF">METZ01_LOCUS82353</name>
</gene>
<dbReference type="GO" id="GO:0051082">
    <property type="term" value="F:unfolded protein binding"/>
    <property type="evidence" value="ECO:0007669"/>
    <property type="project" value="InterPro"/>
</dbReference>
<evidence type="ECO:0000313" key="4">
    <source>
        <dbReference type="EMBL" id="SVA29499.1"/>
    </source>
</evidence>
<dbReference type="GO" id="GO:0050821">
    <property type="term" value="P:protein stabilization"/>
    <property type="evidence" value="ECO:0007669"/>
    <property type="project" value="TreeGrafter"/>
</dbReference>
<dbReference type="SUPFAM" id="SSF111384">
    <property type="entry name" value="OmpH-like"/>
    <property type="match status" value="1"/>
</dbReference>
<dbReference type="SMART" id="SM00935">
    <property type="entry name" value="OmpH"/>
    <property type="match status" value="1"/>
</dbReference>
<dbReference type="PANTHER" id="PTHR35089">
    <property type="entry name" value="CHAPERONE PROTEIN SKP"/>
    <property type="match status" value="1"/>
</dbReference>
<dbReference type="Gene3D" id="3.30.910.20">
    <property type="entry name" value="Skp domain"/>
    <property type="match status" value="1"/>
</dbReference>
<keyword evidence="3" id="KW-0175">Coiled coil</keyword>
<dbReference type="PANTHER" id="PTHR35089:SF1">
    <property type="entry name" value="CHAPERONE PROTEIN SKP"/>
    <property type="match status" value="1"/>
</dbReference>
<feature type="coiled-coil region" evidence="3">
    <location>
        <begin position="54"/>
        <end position="84"/>
    </location>
</feature>
<evidence type="ECO:0000256" key="3">
    <source>
        <dbReference type="SAM" id="Coils"/>
    </source>
</evidence>
<protein>
    <recommendedName>
        <fullName evidence="5">Outer membrane chaperone Skp (OmpH)</fullName>
    </recommendedName>
</protein>
<proteinExistence type="inferred from homology"/>
<keyword evidence="2" id="KW-0732">Signal</keyword>
<dbReference type="Pfam" id="PF03938">
    <property type="entry name" value="OmpH"/>
    <property type="match status" value="1"/>
</dbReference>
<evidence type="ECO:0000256" key="2">
    <source>
        <dbReference type="ARBA" id="ARBA00022729"/>
    </source>
</evidence>
<reference evidence="4" key="1">
    <citation type="submission" date="2018-05" db="EMBL/GenBank/DDBJ databases">
        <authorList>
            <person name="Lanie J.A."/>
            <person name="Ng W.-L."/>
            <person name="Kazmierczak K.M."/>
            <person name="Andrzejewski T.M."/>
            <person name="Davidsen T.M."/>
            <person name="Wayne K.J."/>
            <person name="Tettelin H."/>
            <person name="Glass J.I."/>
            <person name="Rusch D."/>
            <person name="Podicherti R."/>
            <person name="Tsui H.-C.T."/>
            <person name="Winkler M.E."/>
        </authorList>
    </citation>
    <scope>NUCLEOTIDE SEQUENCE</scope>
</reference>
<accession>A0A381UMX4</accession>
<dbReference type="AlphaFoldDB" id="A0A381UMX4"/>
<name>A0A381UMX4_9ZZZZ</name>
<dbReference type="InterPro" id="IPR005632">
    <property type="entry name" value="Chaperone_Skp"/>
</dbReference>
<dbReference type="GO" id="GO:0005829">
    <property type="term" value="C:cytosol"/>
    <property type="evidence" value="ECO:0007669"/>
    <property type="project" value="TreeGrafter"/>
</dbReference>
<evidence type="ECO:0000256" key="1">
    <source>
        <dbReference type="ARBA" id="ARBA00009091"/>
    </source>
</evidence>
<organism evidence="4">
    <name type="scientific">marine metagenome</name>
    <dbReference type="NCBI Taxonomy" id="408172"/>
    <lineage>
        <taxon>unclassified sequences</taxon>
        <taxon>metagenomes</taxon>
        <taxon>ecological metagenomes</taxon>
    </lineage>
</organism>
<dbReference type="InterPro" id="IPR024930">
    <property type="entry name" value="Skp_dom_sf"/>
</dbReference>